<name>A0A2U1K407_9BACI</name>
<keyword evidence="3" id="KW-1185">Reference proteome</keyword>
<evidence type="ECO:0000313" key="2">
    <source>
        <dbReference type="EMBL" id="PWA12246.1"/>
    </source>
</evidence>
<comment type="caution">
    <text evidence="2">The sequence shown here is derived from an EMBL/GenBank/DDBJ whole genome shotgun (WGS) entry which is preliminary data.</text>
</comment>
<dbReference type="OrthoDB" id="6197054at2"/>
<gene>
    <name evidence="2" type="ORF">DCC39_06880</name>
</gene>
<dbReference type="Proteomes" id="UP000245998">
    <property type="component" value="Unassembled WGS sequence"/>
</dbReference>
<organism evidence="2 3">
    <name type="scientific">Pueribacillus theae</name>
    <dbReference type="NCBI Taxonomy" id="2171751"/>
    <lineage>
        <taxon>Bacteria</taxon>
        <taxon>Bacillati</taxon>
        <taxon>Bacillota</taxon>
        <taxon>Bacilli</taxon>
        <taxon>Bacillales</taxon>
        <taxon>Bacillaceae</taxon>
        <taxon>Pueribacillus</taxon>
    </lineage>
</organism>
<dbReference type="EMBL" id="QCZG01000011">
    <property type="protein sequence ID" value="PWA12246.1"/>
    <property type="molecule type" value="Genomic_DNA"/>
</dbReference>
<evidence type="ECO:0000259" key="1">
    <source>
        <dbReference type="Pfam" id="PF01610"/>
    </source>
</evidence>
<dbReference type="AlphaFoldDB" id="A0A2U1K407"/>
<sequence length="39" mass="4765">MANYHQLRFTNASVEGKNNKINTLQRKYYFTRNPQVYKQ</sequence>
<dbReference type="InterPro" id="IPR002560">
    <property type="entry name" value="Transposase_DDE"/>
</dbReference>
<reference evidence="2 3" key="1">
    <citation type="submission" date="2018-04" db="EMBL/GenBank/DDBJ databases">
        <title>Camelliibacillus theae gen. nov., sp. nov., isolated from Pu'er tea.</title>
        <authorList>
            <person name="Niu L."/>
        </authorList>
    </citation>
    <scope>NUCLEOTIDE SEQUENCE [LARGE SCALE GENOMIC DNA]</scope>
    <source>
        <strain evidence="2 3">T8</strain>
    </source>
</reference>
<accession>A0A2U1K407</accession>
<protein>
    <recommendedName>
        <fullName evidence="1">Transposase IS204/IS1001/IS1096/IS1165 DDE domain-containing protein</fullName>
    </recommendedName>
</protein>
<dbReference type="RefSeq" id="WP_116554252.1">
    <property type="nucleotide sequence ID" value="NZ_QCZG01000011.1"/>
</dbReference>
<proteinExistence type="predicted"/>
<evidence type="ECO:0000313" key="3">
    <source>
        <dbReference type="Proteomes" id="UP000245998"/>
    </source>
</evidence>
<feature type="domain" description="Transposase IS204/IS1001/IS1096/IS1165 DDE" evidence="1">
    <location>
        <begin position="2"/>
        <end position="38"/>
    </location>
</feature>
<dbReference type="Pfam" id="PF01610">
    <property type="entry name" value="DDE_Tnp_ISL3"/>
    <property type="match status" value="1"/>
</dbReference>